<reference evidence="3" key="1">
    <citation type="journal article" date="2014" name="Int. J. Syst. Evol. Microbiol.">
        <title>Complete genome sequence of Corynebacterium casei LMG S-19264T (=DSM 44701T), isolated from a smear-ripened cheese.</title>
        <authorList>
            <consortium name="US DOE Joint Genome Institute (JGI-PGF)"/>
            <person name="Walter F."/>
            <person name="Albersmeier A."/>
            <person name="Kalinowski J."/>
            <person name="Ruckert C."/>
        </authorList>
    </citation>
    <scope>NUCLEOTIDE SEQUENCE</scope>
    <source>
        <strain evidence="3">CGMCC 4.7308</strain>
    </source>
</reference>
<dbReference type="RefSeq" id="WP_188939995.1">
    <property type="nucleotide sequence ID" value="NZ_BMNA01000001.1"/>
</dbReference>
<gene>
    <name evidence="3" type="ORF">GCM10011594_06580</name>
</gene>
<accession>A0A917WCF6</accession>
<organism evidence="3 4">
    <name type="scientific">Nakamurella endophytica</name>
    <dbReference type="NCBI Taxonomy" id="1748367"/>
    <lineage>
        <taxon>Bacteria</taxon>
        <taxon>Bacillati</taxon>
        <taxon>Actinomycetota</taxon>
        <taxon>Actinomycetes</taxon>
        <taxon>Nakamurellales</taxon>
        <taxon>Nakamurellaceae</taxon>
        <taxon>Nakamurella</taxon>
    </lineage>
</organism>
<dbReference type="CDD" id="cd08900">
    <property type="entry name" value="SRPBCC_CalC_Aha1-like_7"/>
    <property type="match status" value="1"/>
</dbReference>
<evidence type="ECO:0000313" key="4">
    <source>
        <dbReference type="Proteomes" id="UP000655208"/>
    </source>
</evidence>
<feature type="domain" description="Activator of Hsp90 ATPase homologue 1/2-like C-terminal" evidence="2">
    <location>
        <begin position="16"/>
        <end position="146"/>
    </location>
</feature>
<evidence type="ECO:0000256" key="1">
    <source>
        <dbReference type="ARBA" id="ARBA00006817"/>
    </source>
</evidence>
<name>A0A917WCF6_9ACTN</name>
<dbReference type="Gene3D" id="3.30.530.20">
    <property type="match status" value="1"/>
</dbReference>
<keyword evidence="4" id="KW-1185">Reference proteome</keyword>
<dbReference type="EMBL" id="BMNA01000001">
    <property type="protein sequence ID" value="GGL89628.1"/>
    <property type="molecule type" value="Genomic_DNA"/>
</dbReference>
<comment type="similarity">
    <text evidence="1">Belongs to the AHA1 family.</text>
</comment>
<dbReference type="SUPFAM" id="SSF55961">
    <property type="entry name" value="Bet v1-like"/>
    <property type="match status" value="1"/>
</dbReference>
<proteinExistence type="inferred from homology"/>
<reference evidence="3" key="2">
    <citation type="submission" date="2020-09" db="EMBL/GenBank/DDBJ databases">
        <authorList>
            <person name="Sun Q."/>
            <person name="Zhou Y."/>
        </authorList>
    </citation>
    <scope>NUCLEOTIDE SEQUENCE</scope>
    <source>
        <strain evidence="3">CGMCC 4.7308</strain>
    </source>
</reference>
<sequence>MTVEHDTWTVQRDYPHPPDRVFAAWADPAVKVRWFDLSGAPDPDYRSDFRVGGRETFRTPADVRPIYTYDAQYRDIVDGRRIVTTYEMTVDGRRISVSVATVELDSTAGGTRLTYTEQGAYLDGLDSAASRRTGTAAQLDRLDTVLQGQS</sequence>
<dbReference type="InterPro" id="IPR023393">
    <property type="entry name" value="START-like_dom_sf"/>
</dbReference>
<comment type="caution">
    <text evidence="3">The sequence shown here is derived from an EMBL/GenBank/DDBJ whole genome shotgun (WGS) entry which is preliminary data.</text>
</comment>
<protein>
    <submittedName>
        <fullName evidence="3">Activator of HSP90 ATPase</fullName>
    </submittedName>
</protein>
<evidence type="ECO:0000313" key="3">
    <source>
        <dbReference type="EMBL" id="GGL89628.1"/>
    </source>
</evidence>
<dbReference type="Proteomes" id="UP000655208">
    <property type="component" value="Unassembled WGS sequence"/>
</dbReference>
<dbReference type="AlphaFoldDB" id="A0A917WCF6"/>
<dbReference type="InterPro" id="IPR013538">
    <property type="entry name" value="ASHA1/2-like_C"/>
</dbReference>
<dbReference type="Pfam" id="PF08327">
    <property type="entry name" value="AHSA1"/>
    <property type="match status" value="1"/>
</dbReference>
<evidence type="ECO:0000259" key="2">
    <source>
        <dbReference type="Pfam" id="PF08327"/>
    </source>
</evidence>